<name>A0A914EJG6_9BILA</name>
<keyword evidence="2" id="KW-1185">Reference proteome</keyword>
<dbReference type="WBParaSite" id="ACRNAN_scaffold8573.g15899.t1">
    <property type="protein sequence ID" value="ACRNAN_scaffold8573.g15899.t1"/>
    <property type="gene ID" value="ACRNAN_scaffold8573.g15899"/>
</dbReference>
<reference evidence="3" key="1">
    <citation type="submission" date="2022-11" db="UniProtKB">
        <authorList>
            <consortium name="WormBaseParasite"/>
        </authorList>
    </citation>
    <scope>IDENTIFICATION</scope>
</reference>
<accession>A0A914EJG6</accession>
<evidence type="ECO:0000313" key="3">
    <source>
        <dbReference type="WBParaSite" id="ACRNAN_scaffold8573.g15899.t1"/>
    </source>
</evidence>
<dbReference type="AlphaFoldDB" id="A0A914EJG6"/>
<organism evidence="2 3">
    <name type="scientific">Acrobeloides nanus</name>
    <dbReference type="NCBI Taxonomy" id="290746"/>
    <lineage>
        <taxon>Eukaryota</taxon>
        <taxon>Metazoa</taxon>
        <taxon>Ecdysozoa</taxon>
        <taxon>Nematoda</taxon>
        <taxon>Chromadorea</taxon>
        <taxon>Rhabditida</taxon>
        <taxon>Tylenchina</taxon>
        <taxon>Cephalobomorpha</taxon>
        <taxon>Cephaloboidea</taxon>
        <taxon>Cephalobidae</taxon>
        <taxon>Acrobeloides</taxon>
    </lineage>
</organism>
<dbReference type="Proteomes" id="UP000887540">
    <property type="component" value="Unplaced"/>
</dbReference>
<evidence type="ECO:0000256" key="1">
    <source>
        <dbReference type="SAM" id="Phobius"/>
    </source>
</evidence>
<proteinExistence type="predicted"/>
<evidence type="ECO:0000313" key="2">
    <source>
        <dbReference type="Proteomes" id="UP000887540"/>
    </source>
</evidence>
<keyword evidence="1" id="KW-1133">Transmembrane helix</keyword>
<feature type="transmembrane region" description="Helical" evidence="1">
    <location>
        <begin position="55"/>
        <end position="77"/>
    </location>
</feature>
<keyword evidence="1" id="KW-0812">Transmembrane</keyword>
<protein>
    <submittedName>
        <fullName evidence="3">Uncharacterized protein</fullName>
    </submittedName>
</protein>
<keyword evidence="1" id="KW-0472">Membrane</keyword>
<sequence>MTNKLFGKYFIKTIFAKSERDYKLKYIIGDLKSKHDEKQRLMEKEWDMIEARLDFILIAVFEAINLLNLFSLIWYAALPSPDMKYWLE</sequence>